<dbReference type="AlphaFoldDB" id="A0A9P4WRZ7"/>
<proteinExistence type="predicted"/>
<feature type="region of interest" description="Disordered" evidence="1">
    <location>
        <begin position="224"/>
        <end position="245"/>
    </location>
</feature>
<reference evidence="2" key="1">
    <citation type="submission" date="2019-04" db="EMBL/GenBank/DDBJ databases">
        <title>Sequencing of skin fungus with MAO and IRED activity.</title>
        <authorList>
            <person name="Marsaioli A.J."/>
            <person name="Bonatto J.M.C."/>
            <person name="Reis Junior O."/>
        </authorList>
    </citation>
    <scope>NUCLEOTIDE SEQUENCE</scope>
    <source>
        <strain evidence="2">28M1</strain>
    </source>
</reference>
<evidence type="ECO:0000313" key="2">
    <source>
        <dbReference type="EMBL" id="KAF3039797.1"/>
    </source>
</evidence>
<dbReference type="Proteomes" id="UP000758155">
    <property type="component" value="Unassembled WGS sequence"/>
</dbReference>
<protein>
    <submittedName>
        <fullName evidence="2">Uncharacterized protein</fullName>
    </submittedName>
</protein>
<dbReference type="OrthoDB" id="3799932at2759"/>
<keyword evidence="3" id="KW-1185">Reference proteome</keyword>
<name>A0A9P4WRZ7_9PLEO</name>
<feature type="region of interest" description="Disordered" evidence="1">
    <location>
        <begin position="142"/>
        <end position="209"/>
    </location>
</feature>
<gene>
    <name evidence="2" type="ORF">E8E12_009352</name>
</gene>
<sequence length="245" mass="26857">MSAPIDFTWKIDYDRSGRNDAADATRVTAARARIAASVVPANQGDAQPGQIQTQITTSDVDTILPATPHSETRPVVHGGAAAPDPVEEDPILVRINWRLKLKERLWPRSFRKRLAKEAGLAHAIPEHTNEPVEEFMERPSLPGAGLQKLKDQDGKPQPPSPVDETDLDTTRGDYDDQISALPPMPGHQRQASAVPSEDFGLPIREHQNEEPSLEDLMDVALNAADTPGNRCSVRSPLPPEWRAAE</sequence>
<dbReference type="EMBL" id="SWKV01000029">
    <property type="protein sequence ID" value="KAF3039797.1"/>
    <property type="molecule type" value="Genomic_DNA"/>
</dbReference>
<accession>A0A9P4WRZ7</accession>
<evidence type="ECO:0000313" key="3">
    <source>
        <dbReference type="Proteomes" id="UP000758155"/>
    </source>
</evidence>
<organism evidence="2 3">
    <name type="scientific">Didymella heteroderae</name>
    <dbReference type="NCBI Taxonomy" id="1769908"/>
    <lineage>
        <taxon>Eukaryota</taxon>
        <taxon>Fungi</taxon>
        <taxon>Dikarya</taxon>
        <taxon>Ascomycota</taxon>
        <taxon>Pezizomycotina</taxon>
        <taxon>Dothideomycetes</taxon>
        <taxon>Pleosporomycetidae</taxon>
        <taxon>Pleosporales</taxon>
        <taxon>Pleosporineae</taxon>
        <taxon>Didymellaceae</taxon>
        <taxon>Didymella</taxon>
    </lineage>
</organism>
<evidence type="ECO:0000256" key="1">
    <source>
        <dbReference type="SAM" id="MobiDB-lite"/>
    </source>
</evidence>
<comment type="caution">
    <text evidence="2">The sequence shown here is derived from an EMBL/GenBank/DDBJ whole genome shotgun (WGS) entry which is preliminary data.</text>
</comment>